<dbReference type="PROSITE" id="PS51257">
    <property type="entry name" value="PROKAR_LIPOPROTEIN"/>
    <property type="match status" value="1"/>
</dbReference>
<gene>
    <name evidence="2" type="ORF">STURON_00763</name>
</gene>
<name>A0A0K1P737_9MOLU</name>
<keyword evidence="3" id="KW-1185">Reference proteome</keyword>
<reference evidence="2 3" key="1">
    <citation type="journal article" date="2015" name="Genome Announc.">
        <title>Complete Genome Sequence of Spiroplasma turonicum Strain Tab4cT, a Parasite of a Horse Fly, Haematopota sp. (Diptera: Tabanidae).</title>
        <authorList>
            <person name="Davis R.E."/>
            <person name="Shao J."/>
            <person name="Zhao Y."/>
            <person name="Gasparich G.E."/>
            <person name="Gaynor B.J."/>
            <person name="Donofrio N."/>
        </authorList>
    </citation>
    <scope>NUCLEOTIDE SEQUENCE [LARGE SCALE GENOMIC DNA]</scope>
    <source>
        <strain evidence="2 3">Tab4c</strain>
    </source>
</reference>
<keyword evidence="1" id="KW-0732">Signal</keyword>
<protein>
    <recommendedName>
        <fullName evidence="4">Lipoprotein</fullName>
    </recommendedName>
</protein>
<accession>A0A0K1P737</accession>
<dbReference type="Proteomes" id="UP000067243">
    <property type="component" value="Chromosome"/>
</dbReference>
<dbReference type="EMBL" id="CP012328">
    <property type="protein sequence ID" value="AKU80009.1"/>
    <property type="molecule type" value="Genomic_DNA"/>
</dbReference>
<feature type="chain" id="PRO_5009779622" description="Lipoprotein" evidence="1">
    <location>
        <begin position="27"/>
        <end position="192"/>
    </location>
</feature>
<dbReference type="AlphaFoldDB" id="A0A0K1P737"/>
<evidence type="ECO:0000256" key="1">
    <source>
        <dbReference type="SAM" id="SignalP"/>
    </source>
</evidence>
<sequence>MKKFLKLFFSLNFLMSSLFTVYSCSATEVTNELTFCDSDSEKNLTTFLRSDNVSIFNSFFENDFNFPLDIENNKLNKDYTDIYERRYVDNDFIYDYSSVEGNQVVMDVNEKGNAFPNEINNIFIETNNLQSDFSILEYSGVTYILTLKGYKGFSNYTIFIYKTILSSENDKDKVIRKTTFQKIYKKNINIIT</sequence>
<evidence type="ECO:0000313" key="3">
    <source>
        <dbReference type="Proteomes" id="UP000067243"/>
    </source>
</evidence>
<dbReference type="RefSeq" id="WP_075048588.1">
    <property type="nucleotide sequence ID" value="NZ_CP012328.1"/>
</dbReference>
<evidence type="ECO:0008006" key="4">
    <source>
        <dbReference type="Google" id="ProtNLM"/>
    </source>
</evidence>
<dbReference type="KEGG" id="stur:STURON_00763"/>
<organism evidence="2 3">
    <name type="scientific">Spiroplasma turonicum</name>
    <dbReference type="NCBI Taxonomy" id="216946"/>
    <lineage>
        <taxon>Bacteria</taxon>
        <taxon>Bacillati</taxon>
        <taxon>Mycoplasmatota</taxon>
        <taxon>Mollicutes</taxon>
        <taxon>Entomoplasmatales</taxon>
        <taxon>Spiroplasmataceae</taxon>
        <taxon>Spiroplasma</taxon>
    </lineage>
</organism>
<dbReference type="OrthoDB" id="391313at2"/>
<evidence type="ECO:0000313" key="2">
    <source>
        <dbReference type="EMBL" id="AKU80009.1"/>
    </source>
</evidence>
<dbReference type="PATRIC" id="fig|216946.3.peg.792"/>
<proteinExistence type="predicted"/>
<feature type="signal peptide" evidence="1">
    <location>
        <begin position="1"/>
        <end position="26"/>
    </location>
</feature>